<dbReference type="Gene3D" id="3.90.1170.50">
    <property type="entry name" value="Aldehyde oxidase/xanthine dehydrogenase, a/b hammerhead"/>
    <property type="match status" value="2"/>
</dbReference>
<evidence type="ECO:0000256" key="15">
    <source>
        <dbReference type="SAM" id="SignalP"/>
    </source>
</evidence>
<proteinExistence type="inferred from homology"/>
<evidence type="ECO:0000256" key="10">
    <source>
        <dbReference type="ARBA" id="ARBA00023002"/>
    </source>
</evidence>
<evidence type="ECO:0000256" key="1">
    <source>
        <dbReference type="ARBA" id="ARBA00001924"/>
    </source>
</evidence>
<dbReference type="FunFam" id="3.30.365.10:FF:000003">
    <property type="entry name" value="Aldehyde oxidase 1"/>
    <property type="match status" value="1"/>
</dbReference>
<dbReference type="FunFam" id="3.30.365.10:FF:000001">
    <property type="entry name" value="Xanthine dehydrogenase oxidase"/>
    <property type="match status" value="1"/>
</dbReference>
<keyword evidence="6" id="KW-0285">Flavoprotein</keyword>
<comment type="cofactor">
    <cofactor evidence="2">
        <name>FAD</name>
        <dbReference type="ChEBI" id="CHEBI:57692"/>
    </cofactor>
</comment>
<evidence type="ECO:0000256" key="6">
    <source>
        <dbReference type="ARBA" id="ARBA00022630"/>
    </source>
</evidence>
<evidence type="ECO:0000256" key="14">
    <source>
        <dbReference type="ARBA" id="ARBA00034078"/>
    </source>
</evidence>
<dbReference type="InterPro" id="IPR022407">
    <property type="entry name" value="OxRdtase_Mopterin_BS"/>
</dbReference>
<keyword evidence="13" id="KW-0576">Peroxisome</keyword>
<dbReference type="InterPro" id="IPR008274">
    <property type="entry name" value="AldOxase/xan_DH_MoCoBD1"/>
</dbReference>
<comment type="cofactor">
    <cofactor evidence="1">
        <name>Mo-molybdopterin</name>
        <dbReference type="ChEBI" id="CHEBI:71302"/>
    </cofactor>
</comment>
<dbReference type="SUPFAM" id="SSF56003">
    <property type="entry name" value="Molybdenum cofactor-binding domain"/>
    <property type="match status" value="2"/>
</dbReference>
<reference evidence="17" key="1">
    <citation type="submission" date="2020-11" db="EMBL/GenBank/DDBJ databases">
        <authorList>
            <person name="Tran Van P."/>
        </authorList>
    </citation>
    <scope>NUCLEOTIDE SEQUENCE</scope>
</reference>
<dbReference type="PROSITE" id="PS00559">
    <property type="entry name" value="MOLYBDOPTERIN_EUK"/>
    <property type="match status" value="1"/>
</dbReference>
<dbReference type="GO" id="GO:0051537">
    <property type="term" value="F:2 iron, 2 sulfur cluster binding"/>
    <property type="evidence" value="ECO:0007669"/>
    <property type="project" value="UniProtKB-KW"/>
</dbReference>
<dbReference type="GO" id="GO:0005506">
    <property type="term" value="F:iron ion binding"/>
    <property type="evidence" value="ECO:0007669"/>
    <property type="project" value="InterPro"/>
</dbReference>
<comment type="similarity">
    <text evidence="4">Belongs to the xanthine dehydrogenase family.</text>
</comment>
<dbReference type="SUPFAM" id="SSF54665">
    <property type="entry name" value="CO dehydrogenase molybdoprotein N-domain-like"/>
    <property type="match status" value="2"/>
</dbReference>
<evidence type="ECO:0000256" key="2">
    <source>
        <dbReference type="ARBA" id="ARBA00001974"/>
    </source>
</evidence>
<feature type="signal peptide" evidence="15">
    <location>
        <begin position="1"/>
        <end position="21"/>
    </location>
</feature>
<evidence type="ECO:0000256" key="12">
    <source>
        <dbReference type="ARBA" id="ARBA00023014"/>
    </source>
</evidence>
<name>A0A7R9B174_TIMSH</name>
<evidence type="ECO:0000256" key="9">
    <source>
        <dbReference type="ARBA" id="ARBA00022827"/>
    </source>
</evidence>
<dbReference type="InterPro" id="IPR000674">
    <property type="entry name" value="Ald_Oxase/Xan_DH_a/b"/>
</dbReference>
<keyword evidence="5" id="KW-0500">Molybdenum</keyword>
<keyword evidence="11" id="KW-0408">Iron</keyword>
<dbReference type="AlphaFoldDB" id="A0A7R9B174"/>
<dbReference type="Pfam" id="PF20256">
    <property type="entry name" value="MoCoBD_2"/>
    <property type="match status" value="2"/>
</dbReference>
<dbReference type="Pfam" id="PF01315">
    <property type="entry name" value="Ald_Xan_dh_C"/>
    <property type="match status" value="2"/>
</dbReference>
<gene>
    <name evidence="17" type="ORF">TSIB3V08_LOCUS7661</name>
</gene>
<organism evidence="17">
    <name type="scientific">Timema shepardi</name>
    <name type="common">Walking stick</name>
    <dbReference type="NCBI Taxonomy" id="629360"/>
    <lineage>
        <taxon>Eukaryota</taxon>
        <taxon>Metazoa</taxon>
        <taxon>Ecdysozoa</taxon>
        <taxon>Arthropoda</taxon>
        <taxon>Hexapoda</taxon>
        <taxon>Insecta</taxon>
        <taxon>Pterygota</taxon>
        <taxon>Neoptera</taxon>
        <taxon>Polyneoptera</taxon>
        <taxon>Phasmatodea</taxon>
        <taxon>Timematodea</taxon>
        <taxon>Timematoidea</taxon>
        <taxon>Timematidae</taxon>
        <taxon>Timema</taxon>
    </lineage>
</organism>
<dbReference type="PANTHER" id="PTHR45444">
    <property type="entry name" value="XANTHINE DEHYDROGENASE"/>
    <property type="match status" value="1"/>
</dbReference>
<sequence length="876" mass="96785">MIQYRRSLSLSLFFKAFLAISEDLGLKLPAKYQSATTGFHTKPPKSEAVYCDDIPHYENELYLTLVLSSQAHALIKSIDASKALEIDGTVAFFSARDIPDKLNRYGIVNDEEIFASKEVTCQGQVIGAIVAKNQLIGQQAAKLVNVEYEVLDDVIVTLEVTCQGQVIGAIVAKNQLIGQQAAKLVNVEYEVLDDVIVTLEDAIEKKSYFPGSPTKLARGDIDQAFAESDHQICGEVRIGGQEHFYLETQACIAVPKGEHDELELFCSTQNPTEIQKFVAGSLGILSHKVVCRVKRMGGGFGGKESRSTLVALPVALAAHRLNCPVRCMLDRDEDMMITGTRHPFLGRYKVAFTKEGKLIGCDIQIYSNGGNTMDLSFPVLQRAMFHFSNAYFIPNVRVTGYICKTNIASNTAFRGFGAPQGMFFGENMIRDVASFLSKDPLEIAELNLLKEGEKTHYNQAIVNCPLQRCWDECLLRANFARRKVEVDNFNRQNRWKKRGLSVVPTMFGISFTALFLNQAGALVMVYEDGSVLLTHGGTEMGQGLHTKMIQVASRVLQIPHEYVHITETSTDKVPNTSATAASAGSDLNGMAVMFHKVWLQEGVHLKPKLVFNPLFLNSSPVLSLKHTLSFTNSSKNACQIIVDRLKPYKDANPKGEWKEWVHKAYFDRVSLSATGFYKTPDIGFDWDKNEGSPFNYYTFGTSCSEVEIDCLTGDHQVLRTDIVMDLGESLNPAIDVGQVEGGFVQGQGLFTLEETLFSPKGAVFTRGPGWYKIPGFADIPIEFNVSLLKGVSNPRAIYSSKAVGEPPLFLAASIFFAIKDALVAARAESGKTDWFRLDAPATAERIRVAAADHIAEKVQSAVKYKYSNLGVRILTR</sequence>
<evidence type="ECO:0000256" key="4">
    <source>
        <dbReference type="ARBA" id="ARBA00006849"/>
    </source>
</evidence>
<comment type="cofactor">
    <cofactor evidence="14">
        <name>[2Fe-2S] cluster</name>
        <dbReference type="ChEBI" id="CHEBI:190135"/>
    </cofactor>
</comment>
<keyword evidence="7" id="KW-0001">2Fe-2S</keyword>
<dbReference type="PANTHER" id="PTHR45444:SF3">
    <property type="entry name" value="XANTHINE DEHYDROGENASE"/>
    <property type="match status" value="1"/>
</dbReference>
<evidence type="ECO:0000313" key="17">
    <source>
        <dbReference type="EMBL" id="CAD7263587.1"/>
    </source>
</evidence>
<dbReference type="EMBL" id="OC003686">
    <property type="protein sequence ID" value="CAD7263587.1"/>
    <property type="molecule type" value="Genomic_DNA"/>
</dbReference>
<dbReference type="InterPro" id="IPR046867">
    <property type="entry name" value="AldOxase/xan_DH_MoCoBD2"/>
</dbReference>
<dbReference type="InterPro" id="IPR037165">
    <property type="entry name" value="AldOxase/xan_DH_Mopterin-bd_sf"/>
</dbReference>
<evidence type="ECO:0000256" key="8">
    <source>
        <dbReference type="ARBA" id="ARBA00022723"/>
    </source>
</evidence>
<dbReference type="FunFam" id="3.30.365.10:FF:000002">
    <property type="entry name" value="Xanthine dehydrogenase oxidase"/>
    <property type="match status" value="1"/>
</dbReference>
<dbReference type="Pfam" id="PF02738">
    <property type="entry name" value="MoCoBD_1"/>
    <property type="match status" value="1"/>
</dbReference>
<evidence type="ECO:0000256" key="7">
    <source>
        <dbReference type="ARBA" id="ARBA00022714"/>
    </source>
</evidence>
<dbReference type="GO" id="GO:0043546">
    <property type="term" value="F:molybdopterin cofactor binding"/>
    <property type="evidence" value="ECO:0007669"/>
    <property type="project" value="InterPro"/>
</dbReference>
<accession>A0A7R9B174</accession>
<dbReference type="FunFam" id="3.90.1170.50:FF:000001">
    <property type="entry name" value="Aldehyde oxidase 1"/>
    <property type="match status" value="1"/>
</dbReference>
<keyword evidence="9" id="KW-0274">FAD</keyword>
<keyword evidence="12" id="KW-0411">Iron-sulfur</keyword>
<feature type="chain" id="PRO_5030540619" description="Aldehyde oxidase/xanthine dehydrogenase a/b hammerhead domain-containing protein" evidence="15">
    <location>
        <begin position="22"/>
        <end position="876"/>
    </location>
</feature>
<evidence type="ECO:0000259" key="16">
    <source>
        <dbReference type="SMART" id="SM01008"/>
    </source>
</evidence>
<keyword evidence="10" id="KW-0560">Oxidoreductase</keyword>
<comment type="subcellular location">
    <subcellularLocation>
        <location evidence="3">Peroxisome</location>
    </subcellularLocation>
</comment>
<dbReference type="SMART" id="SM01008">
    <property type="entry name" value="Ald_Xan_dh_C"/>
    <property type="match status" value="1"/>
</dbReference>
<dbReference type="InterPro" id="IPR016208">
    <property type="entry name" value="Ald_Oxase/xanthine_DH-like"/>
</dbReference>
<keyword evidence="8" id="KW-0479">Metal-binding</keyword>
<dbReference type="Gene3D" id="3.30.365.10">
    <property type="entry name" value="Aldehyde oxidase/xanthine dehydrogenase, molybdopterin binding domain"/>
    <property type="match status" value="5"/>
</dbReference>
<protein>
    <recommendedName>
        <fullName evidence="16">Aldehyde oxidase/xanthine dehydrogenase a/b hammerhead domain-containing protein</fullName>
    </recommendedName>
</protein>
<dbReference type="FunFam" id="3.30.365.10:FF:000004">
    <property type="entry name" value="Xanthine dehydrogenase oxidase"/>
    <property type="match status" value="1"/>
</dbReference>
<evidence type="ECO:0000256" key="11">
    <source>
        <dbReference type="ARBA" id="ARBA00023004"/>
    </source>
</evidence>
<evidence type="ECO:0000256" key="3">
    <source>
        <dbReference type="ARBA" id="ARBA00004275"/>
    </source>
</evidence>
<dbReference type="GO" id="GO:0016491">
    <property type="term" value="F:oxidoreductase activity"/>
    <property type="evidence" value="ECO:0007669"/>
    <property type="project" value="UniProtKB-KW"/>
</dbReference>
<dbReference type="InterPro" id="IPR036856">
    <property type="entry name" value="Ald_Oxase/Xan_DH_a/b_sf"/>
</dbReference>
<keyword evidence="15" id="KW-0732">Signal</keyword>
<evidence type="ECO:0000256" key="13">
    <source>
        <dbReference type="ARBA" id="ARBA00023140"/>
    </source>
</evidence>
<evidence type="ECO:0000256" key="5">
    <source>
        <dbReference type="ARBA" id="ARBA00022505"/>
    </source>
</evidence>
<feature type="domain" description="Aldehyde oxidase/xanthine dehydrogenase a/b hammerhead" evidence="16">
    <location>
        <begin position="45"/>
        <end position="152"/>
    </location>
</feature>
<dbReference type="GO" id="GO:0005777">
    <property type="term" value="C:peroxisome"/>
    <property type="evidence" value="ECO:0007669"/>
    <property type="project" value="UniProtKB-SubCell"/>
</dbReference>